<dbReference type="EMBL" id="BNGU01000018">
    <property type="protein sequence ID" value="GHM59545.1"/>
    <property type="molecule type" value="Genomic_DNA"/>
</dbReference>
<evidence type="ECO:0000313" key="3">
    <source>
        <dbReference type="Proteomes" id="UP000637906"/>
    </source>
</evidence>
<dbReference type="Proteomes" id="UP000637906">
    <property type="component" value="Unassembled WGS sequence"/>
</dbReference>
<proteinExistence type="predicted"/>
<gene>
    <name evidence="2" type="ORF">sL5_05380</name>
</gene>
<name>A0A8J3HV97_9RICK</name>
<feature type="compositionally biased region" description="Basic and acidic residues" evidence="1">
    <location>
        <begin position="51"/>
        <end position="75"/>
    </location>
</feature>
<accession>A0A8J3HV97</accession>
<feature type="compositionally biased region" description="Basic and acidic residues" evidence="1">
    <location>
        <begin position="113"/>
        <end position="134"/>
    </location>
</feature>
<evidence type="ECO:0000256" key="1">
    <source>
        <dbReference type="SAM" id="MobiDB-lite"/>
    </source>
</evidence>
<protein>
    <submittedName>
        <fullName evidence="2">Uncharacterized protein</fullName>
    </submittedName>
</protein>
<feature type="region of interest" description="Disordered" evidence="1">
    <location>
        <begin position="369"/>
        <end position="388"/>
    </location>
</feature>
<dbReference type="AlphaFoldDB" id="A0A8J3HV97"/>
<organism evidence="2 3">
    <name type="scientific">Candidatus Mesenet longicola</name>
    <dbReference type="NCBI Taxonomy" id="1892558"/>
    <lineage>
        <taxon>Bacteria</taxon>
        <taxon>Pseudomonadati</taxon>
        <taxon>Pseudomonadota</taxon>
        <taxon>Alphaproteobacteria</taxon>
        <taxon>Rickettsiales</taxon>
        <taxon>Anaplasmataceae</taxon>
        <taxon>Candidatus Mesenet</taxon>
    </lineage>
</organism>
<feature type="region of interest" description="Disordered" evidence="1">
    <location>
        <begin position="51"/>
        <end position="134"/>
    </location>
</feature>
<sequence>MPKKKQLTQTDFEESIRQRWKNDNSEVALNLIGWNRSQNEKIRKELEQKELKQQKLKEEKLNQERKIAQARKERSSASGSEASSDQSRAEETGAVPKRKNSNNKEGNKQCSIRHREDREQKANQEAGRLQKEKEKNYPNFKEKLTNYLEMVKRLIILSLFYEIKKVYNKQNNIPNTQYISDKDYKKFDKLLCDHIKAYYTIVLSEHLLEKNCIDFNVEKFKKNCQKDYQTQINGEKLTVLLNKARNIISNEYGAAIDILKLLESVPDVKDAENIENRLIEALPNLYQSLLNQLKEKCNLVLQCGDDISSDEALSGKIMYDELYDKVLHNDCAGDVKNSQELLEQIMDESGYTEEVNKVLEKLMKQYSPSSSVEEFSAESQGACAQVEK</sequence>
<comment type="caution">
    <text evidence="2">The sequence shown here is derived from an EMBL/GenBank/DDBJ whole genome shotgun (WGS) entry which is preliminary data.</text>
</comment>
<keyword evidence="3" id="KW-1185">Reference proteome</keyword>
<evidence type="ECO:0000313" key="2">
    <source>
        <dbReference type="EMBL" id="GHM59545.1"/>
    </source>
</evidence>
<feature type="compositionally biased region" description="Polar residues" evidence="1">
    <location>
        <begin position="369"/>
        <end position="379"/>
    </location>
</feature>
<feature type="compositionally biased region" description="Low complexity" evidence="1">
    <location>
        <begin position="76"/>
        <end position="86"/>
    </location>
</feature>
<reference evidence="2 3" key="1">
    <citation type="journal article" date="2021" name="Microb. Ecol.">
        <title>Candidatus Mesenet longicola: Novel Endosymbionts of Brontispa longissima that Induce Cytoplasmic Incompatibility.</title>
        <authorList>
            <person name="Takano S."/>
            <person name="Gotoh Y."/>
            <person name="Hayashi T."/>
        </authorList>
    </citation>
    <scope>NUCLEOTIDE SEQUENCE [LARGE SCALE GENOMIC DNA]</scope>
    <source>
        <strain evidence="2">L5</strain>
    </source>
</reference>